<dbReference type="HOGENOM" id="CLU_1811838_0_0_5"/>
<evidence type="ECO:0008006" key="3">
    <source>
        <dbReference type="Google" id="ProtNLM"/>
    </source>
</evidence>
<proteinExistence type="predicted"/>
<dbReference type="AlphaFoldDB" id="S5YVA7"/>
<keyword evidence="2" id="KW-1185">Reference proteome</keyword>
<accession>S5YVA7</accession>
<dbReference type="eggNOG" id="COG5502">
    <property type="taxonomic scope" value="Bacteria"/>
</dbReference>
<organism evidence="1 2">
    <name type="scientific">Paracoccus aminophilus JCM 7686</name>
    <dbReference type="NCBI Taxonomy" id="1367847"/>
    <lineage>
        <taxon>Bacteria</taxon>
        <taxon>Pseudomonadati</taxon>
        <taxon>Pseudomonadota</taxon>
        <taxon>Alphaproteobacteria</taxon>
        <taxon>Rhodobacterales</taxon>
        <taxon>Paracoccaceae</taxon>
        <taxon>Paracoccus</taxon>
    </lineage>
</organism>
<dbReference type="Gene3D" id="1.10.490.110">
    <property type="entry name" value="Uncharacterized conserved protein DUF2267"/>
    <property type="match status" value="1"/>
</dbReference>
<evidence type="ECO:0000313" key="2">
    <source>
        <dbReference type="Proteomes" id="UP000015480"/>
    </source>
</evidence>
<dbReference type="Pfam" id="PF10025">
    <property type="entry name" value="DUF2267"/>
    <property type="match status" value="1"/>
</dbReference>
<name>S5YVA7_PARAH</name>
<dbReference type="InterPro" id="IPR018727">
    <property type="entry name" value="DUF2267"/>
</dbReference>
<dbReference type="Proteomes" id="UP000015480">
    <property type="component" value="Chromosome"/>
</dbReference>
<gene>
    <name evidence="1" type="ORF">JCM7686_2050</name>
</gene>
<dbReference type="KEGG" id="pami:JCM7686_2050"/>
<dbReference type="PATRIC" id="fig|1367847.3.peg.2043"/>
<dbReference type="InterPro" id="IPR038282">
    <property type="entry name" value="DUF2267_sf"/>
</dbReference>
<dbReference type="STRING" id="1367847.JCM7686_2050"/>
<evidence type="ECO:0000313" key="1">
    <source>
        <dbReference type="EMBL" id="AGT09131.1"/>
    </source>
</evidence>
<reference evidence="1 2" key="1">
    <citation type="journal article" date="2014" name="BMC Genomics">
        <title>Architecture and functions of a multipartite genome of the methylotrophic bacterium Paracoccus aminophilus JCM 7686, containing primary and secondary chromids.</title>
        <authorList>
            <person name="Dziewit L."/>
            <person name="Czarnecki J."/>
            <person name="Wibberg D."/>
            <person name="Radlinska M."/>
            <person name="Mrozek P."/>
            <person name="Szymczak M."/>
            <person name="Schluter A."/>
            <person name="Puhler A."/>
            <person name="Bartosik D."/>
        </authorList>
    </citation>
    <scope>NUCLEOTIDE SEQUENCE [LARGE SCALE GENOMIC DNA]</scope>
    <source>
        <strain evidence="1">JCM 7686</strain>
    </source>
</reference>
<sequence>MQPKRPLIVRFKDLSKLRERGPIMPMPWTYRHASKEWRAILDDLRDRMGLTSDNMAYTAMDGVLQVFRKRLTAQQGLDFVSVLPAIPRAVFVAGWQVHLPPLPFANRASLVQEVKKVRQNHNLTPDNAIEATAWSLRRYTNKADLERVLTTLPEGAVEFWHVEVADPREIEQRVF</sequence>
<protein>
    <recommendedName>
        <fullName evidence="3">DUF2267 domain-containing protein</fullName>
    </recommendedName>
</protein>
<dbReference type="EMBL" id="CP006650">
    <property type="protein sequence ID" value="AGT09131.1"/>
    <property type="molecule type" value="Genomic_DNA"/>
</dbReference>